<protein>
    <submittedName>
        <fullName evidence="2">Uncharacterized protein</fullName>
    </submittedName>
</protein>
<proteinExistence type="predicted"/>
<dbReference type="EMBL" id="ML996091">
    <property type="protein sequence ID" value="KAF2149241.1"/>
    <property type="molecule type" value="Genomic_DNA"/>
</dbReference>
<organism evidence="2 3">
    <name type="scientific">Myriangium duriaei CBS 260.36</name>
    <dbReference type="NCBI Taxonomy" id="1168546"/>
    <lineage>
        <taxon>Eukaryota</taxon>
        <taxon>Fungi</taxon>
        <taxon>Dikarya</taxon>
        <taxon>Ascomycota</taxon>
        <taxon>Pezizomycotina</taxon>
        <taxon>Dothideomycetes</taxon>
        <taxon>Dothideomycetidae</taxon>
        <taxon>Myriangiales</taxon>
        <taxon>Myriangiaceae</taxon>
        <taxon>Myriangium</taxon>
    </lineage>
</organism>
<feature type="transmembrane region" description="Helical" evidence="1">
    <location>
        <begin position="260"/>
        <end position="283"/>
    </location>
</feature>
<feature type="transmembrane region" description="Helical" evidence="1">
    <location>
        <begin position="303"/>
        <end position="320"/>
    </location>
</feature>
<feature type="transmembrane region" description="Helical" evidence="1">
    <location>
        <begin position="143"/>
        <end position="165"/>
    </location>
</feature>
<reference evidence="2" key="1">
    <citation type="journal article" date="2020" name="Stud. Mycol.">
        <title>101 Dothideomycetes genomes: a test case for predicting lifestyles and emergence of pathogens.</title>
        <authorList>
            <person name="Haridas S."/>
            <person name="Albert R."/>
            <person name="Binder M."/>
            <person name="Bloem J."/>
            <person name="Labutti K."/>
            <person name="Salamov A."/>
            <person name="Andreopoulos B."/>
            <person name="Baker S."/>
            <person name="Barry K."/>
            <person name="Bills G."/>
            <person name="Bluhm B."/>
            <person name="Cannon C."/>
            <person name="Castanera R."/>
            <person name="Culley D."/>
            <person name="Daum C."/>
            <person name="Ezra D."/>
            <person name="Gonzalez J."/>
            <person name="Henrissat B."/>
            <person name="Kuo A."/>
            <person name="Liang C."/>
            <person name="Lipzen A."/>
            <person name="Lutzoni F."/>
            <person name="Magnuson J."/>
            <person name="Mondo S."/>
            <person name="Nolan M."/>
            <person name="Ohm R."/>
            <person name="Pangilinan J."/>
            <person name="Park H.-J."/>
            <person name="Ramirez L."/>
            <person name="Alfaro M."/>
            <person name="Sun H."/>
            <person name="Tritt A."/>
            <person name="Yoshinaga Y."/>
            <person name="Zwiers L.-H."/>
            <person name="Turgeon B."/>
            <person name="Goodwin S."/>
            <person name="Spatafora J."/>
            <person name="Crous P."/>
            <person name="Grigoriev I."/>
        </authorList>
    </citation>
    <scope>NUCLEOTIDE SEQUENCE</scope>
    <source>
        <strain evidence="2">CBS 260.36</strain>
    </source>
</reference>
<feature type="transmembrane region" description="Helical" evidence="1">
    <location>
        <begin position="6"/>
        <end position="29"/>
    </location>
</feature>
<feature type="transmembrane region" description="Helical" evidence="1">
    <location>
        <begin position="205"/>
        <end position="224"/>
    </location>
</feature>
<evidence type="ECO:0000313" key="3">
    <source>
        <dbReference type="Proteomes" id="UP000799439"/>
    </source>
</evidence>
<keyword evidence="1" id="KW-1133">Transmembrane helix</keyword>
<dbReference type="AlphaFoldDB" id="A0A9P4IVI9"/>
<comment type="caution">
    <text evidence="2">The sequence shown here is derived from an EMBL/GenBank/DDBJ whole genome shotgun (WGS) entry which is preliminary data.</text>
</comment>
<keyword evidence="1" id="KW-0812">Transmembrane</keyword>
<feature type="transmembrane region" description="Helical" evidence="1">
    <location>
        <begin position="65"/>
        <end position="86"/>
    </location>
</feature>
<evidence type="ECO:0000313" key="2">
    <source>
        <dbReference type="EMBL" id="KAF2149241.1"/>
    </source>
</evidence>
<gene>
    <name evidence="2" type="ORF">K461DRAFT_43296</name>
</gene>
<accession>A0A9P4IVI9</accession>
<keyword evidence="3" id="KW-1185">Reference proteome</keyword>
<name>A0A9P4IVI9_9PEZI</name>
<evidence type="ECO:0000256" key="1">
    <source>
        <dbReference type="SAM" id="Phobius"/>
    </source>
</evidence>
<sequence length="453" mass="50639">MSYQVIFSYLVQLFIVILGSYTTCLTWLCSDERHSQSLHAVEKQSTGTYVRRRGKDRLLRAAKHLLASFHVAQILFIITIQAASLISLYKSDFVPAATWQQLWVDLHLFTTIACSGIHPVMCNYYLLRKYYLSRGRPLKQLHGALFGTVCSVSFSMVLFISVRMVQPGPDLIKPERTGPVACGRITPTLYCLHVVRKDPTDFLRVIPPLFVVIFWVAEQIVAWCKGNDQLTGRAGRRGFVAMILNSSEQCNRLAQHRFSVFARSSLSLSLYLILVSCASYNIVDFVSHGSSGWQAGWNMEQTIAATVWAPVLFEFFYYLVRKFITTSISSTLTDSAADGKRSAKHYHSAEDIDVEYDTQNCSANGPETGPRTILLHRLPPVEPLEDNAGHDTGSSVSGSVQCIGSSLVQHELQHWANASDAEPSAMSKANRGQVEAHAMMVLEMRGHHRRSTT</sequence>
<dbReference type="Proteomes" id="UP000799439">
    <property type="component" value="Unassembled WGS sequence"/>
</dbReference>
<feature type="transmembrane region" description="Helical" evidence="1">
    <location>
        <begin position="106"/>
        <end position="127"/>
    </location>
</feature>
<keyword evidence="1" id="KW-0472">Membrane</keyword>